<dbReference type="NCBIfam" id="TIGR04370">
    <property type="entry name" value="glyco_rpt_poly"/>
    <property type="match status" value="1"/>
</dbReference>
<accession>A0A1D7UVZ7</accession>
<feature type="transmembrane region" description="Helical" evidence="1">
    <location>
        <begin position="369"/>
        <end position="387"/>
    </location>
</feature>
<proteinExistence type="predicted"/>
<dbReference type="RefSeq" id="WP_069606946.1">
    <property type="nucleotide sequence ID" value="NZ_CP015217.1"/>
</dbReference>
<evidence type="ECO:0000256" key="1">
    <source>
        <dbReference type="SAM" id="Phobius"/>
    </source>
</evidence>
<dbReference type="OrthoDB" id="344435at2"/>
<reference evidence="2 3" key="1">
    <citation type="submission" date="2016-04" db="EMBL/GenBank/DDBJ databases">
        <title>Complete genome seqeunce of Leptospira alstonii serovar Room22.</title>
        <authorList>
            <person name="Nally J.E."/>
            <person name="Bayles D.O."/>
            <person name="Hurley D."/>
            <person name="Fanning S."/>
            <person name="McMahon B.J."/>
            <person name="Arent Z."/>
        </authorList>
    </citation>
    <scope>NUCLEOTIDE SEQUENCE [LARGE SCALE GENOMIC DNA]</scope>
    <source>
        <strain evidence="2 3">GWTS #1</strain>
    </source>
</reference>
<feature type="transmembrane region" description="Helical" evidence="1">
    <location>
        <begin position="238"/>
        <end position="257"/>
    </location>
</feature>
<dbReference type="Proteomes" id="UP000094197">
    <property type="component" value="Chromosome 1"/>
</dbReference>
<sequence length="435" mass="49886">MSLIIIAFGILNITLSYFLLKKTSWILILIQSYWFFWMFISSLSLTGLFVPSDFTYYLYIMLLSSLTIGAGLYRVYFTFKEKKQNVDEKSFSVFGILDDQKEFYYFVFILIFVFPIVLFFLLKSLYLNLSPDAMPPSLFRAHAFGVYGDSILFGKNKYLYYYSLAINPLILATLFLGVGFYLRLEKKRVLILGSALVAMDTLMMLGRFGFYYILIMLFLILLIKFLRDRQNILKSFTLPRVIGVGLVFILIFSIGTLRSSGKKIDLKEFINVFIIDYHTESFSMFDHELKDKDSLLHERTYGRSSLGGIERGFSFLLGLFRIPFQFQVQSDLIGGYLHKNRLLGYTSDGQPKEYNAFGSVLFSLYKDGGIPFTLLLGTLFGFLLSKYSQSMISLKPFQLSILASLLFIGIFGLFQPVLGGPILLTILFIAVFSIL</sequence>
<feature type="transmembrane region" description="Helical" evidence="1">
    <location>
        <begin position="25"/>
        <end position="50"/>
    </location>
</feature>
<dbReference type="EMBL" id="CP015217">
    <property type="protein sequence ID" value="AOP33711.1"/>
    <property type="molecule type" value="Genomic_DNA"/>
</dbReference>
<organism evidence="2 3">
    <name type="scientific">Leptospira tipperaryensis</name>
    <dbReference type="NCBI Taxonomy" id="2564040"/>
    <lineage>
        <taxon>Bacteria</taxon>
        <taxon>Pseudomonadati</taxon>
        <taxon>Spirochaetota</taxon>
        <taxon>Spirochaetia</taxon>
        <taxon>Leptospirales</taxon>
        <taxon>Leptospiraceae</taxon>
        <taxon>Leptospira</taxon>
    </lineage>
</organism>
<feature type="transmembrane region" description="Helical" evidence="1">
    <location>
        <begin position="103"/>
        <end position="122"/>
    </location>
</feature>
<feature type="transmembrane region" description="Helical" evidence="1">
    <location>
        <begin position="399"/>
        <end position="432"/>
    </location>
</feature>
<feature type="transmembrane region" description="Helical" evidence="1">
    <location>
        <begin position="159"/>
        <end position="182"/>
    </location>
</feature>
<name>A0A1D7UVZ7_9LEPT</name>
<evidence type="ECO:0000313" key="3">
    <source>
        <dbReference type="Proteomes" id="UP000094197"/>
    </source>
</evidence>
<evidence type="ECO:0008006" key="4">
    <source>
        <dbReference type="Google" id="ProtNLM"/>
    </source>
</evidence>
<feature type="transmembrane region" description="Helical" evidence="1">
    <location>
        <begin position="210"/>
        <end position="226"/>
    </location>
</feature>
<dbReference type="AlphaFoldDB" id="A0A1D7UVZ7"/>
<protein>
    <recommendedName>
        <fullName evidence="4">Oligosaccharide repeat unit polymerase</fullName>
    </recommendedName>
</protein>
<keyword evidence="1" id="KW-0812">Transmembrane</keyword>
<gene>
    <name evidence="2" type="ORF">A0128_07555</name>
</gene>
<feature type="transmembrane region" description="Helical" evidence="1">
    <location>
        <begin position="56"/>
        <end position="76"/>
    </location>
</feature>
<keyword evidence="3" id="KW-1185">Reference proteome</keyword>
<dbReference type="KEGG" id="laj:A0128_07555"/>
<evidence type="ECO:0000313" key="2">
    <source>
        <dbReference type="EMBL" id="AOP33711.1"/>
    </source>
</evidence>
<keyword evidence="1" id="KW-1133">Transmembrane helix</keyword>
<keyword evidence="1" id="KW-0472">Membrane</keyword>